<feature type="domain" description="Glycosyl transferase family 25" evidence="2">
    <location>
        <begin position="51"/>
        <end position="243"/>
    </location>
</feature>
<dbReference type="EMBL" id="JBGBPQ010000005">
    <property type="protein sequence ID" value="KAL1524133.1"/>
    <property type="molecule type" value="Genomic_DNA"/>
</dbReference>
<feature type="compositionally biased region" description="Low complexity" evidence="1">
    <location>
        <begin position="26"/>
        <end position="37"/>
    </location>
</feature>
<feature type="compositionally biased region" description="Polar residues" evidence="1">
    <location>
        <begin position="1"/>
        <end position="14"/>
    </location>
</feature>
<name>A0AB34JQ50_PRYPA</name>
<evidence type="ECO:0000313" key="3">
    <source>
        <dbReference type="EMBL" id="KAL1524133.1"/>
    </source>
</evidence>
<organism evidence="3 4">
    <name type="scientific">Prymnesium parvum</name>
    <name type="common">Toxic golden alga</name>
    <dbReference type="NCBI Taxonomy" id="97485"/>
    <lineage>
        <taxon>Eukaryota</taxon>
        <taxon>Haptista</taxon>
        <taxon>Haptophyta</taxon>
        <taxon>Prymnesiophyceae</taxon>
        <taxon>Prymnesiales</taxon>
        <taxon>Prymnesiaceae</taxon>
        <taxon>Prymnesium</taxon>
    </lineage>
</organism>
<accession>A0AB34JQ50</accession>
<dbReference type="CDD" id="cd06532">
    <property type="entry name" value="Glyco_transf_25"/>
    <property type="match status" value="1"/>
</dbReference>
<dbReference type="InterPro" id="IPR002654">
    <property type="entry name" value="Glyco_trans_25"/>
</dbReference>
<proteinExistence type="predicted"/>
<dbReference type="Proteomes" id="UP001515480">
    <property type="component" value="Unassembled WGS sequence"/>
</dbReference>
<evidence type="ECO:0000313" key="4">
    <source>
        <dbReference type="Proteomes" id="UP001515480"/>
    </source>
</evidence>
<gene>
    <name evidence="3" type="ORF">AB1Y20_019042</name>
</gene>
<sequence>MASCVSSWRASHSWRTPRPPAPRSPAPRTSATCVSSVPVVRPPPSSLPLALLINLSRRSDRLLAMRRLPWALAWERVDAIDGRGLSWEQLRADRRVHRDAIREGEWAEAERVPTICRKTGSFSPHLTLAAVGCALSHRLAWERVAGEASQEWVLILEDDIDSVCDGFEQQLNKVFAALPSTAQICFLGYHESTGHLLQPRASPSLVEIPGQSAITGLFGYLLHRRGAEALLSSVFPLRYQVDVAVAVRGWAPGTRYAVSPDAVLITSPKSEVGRCDTDVQTLGPKGVSAHDRFPTNMLRL</sequence>
<evidence type="ECO:0000259" key="2">
    <source>
        <dbReference type="Pfam" id="PF01755"/>
    </source>
</evidence>
<dbReference type="AlphaFoldDB" id="A0AB34JQ50"/>
<evidence type="ECO:0000256" key="1">
    <source>
        <dbReference type="SAM" id="MobiDB-lite"/>
    </source>
</evidence>
<dbReference type="Pfam" id="PF01755">
    <property type="entry name" value="Glyco_transf_25"/>
    <property type="match status" value="1"/>
</dbReference>
<feature type="region of interest" description="Disordered" evidence="1">
    <location>
        <begin position="1"/>
        <end position="37"/>
    </location>
</feature>
<protein>
    <recommendedName>
        <fullName evidence="2">Glycosyl transferase family 25 domain-containing protein</fullName>
    </recommendedName>
</protein>
<reference evidence="3 4" key="1">
    <citation type="journal article" date="2024" name="Science">
        <title>Giant polyketide synthase enzymes in the biosynthesis of giant marine polyether toxins.</title>
        <authorList>
            <person name="Fallon T.R."/>
            <person name="Shende V.V."/>
            <person name="Wierzbicki I.H."/>
            <person name="Pendleton A.L."/>
            <person name="Watervoot N.F."/>
            <person name="Auber R.P."/>
            <person name="Gonzalez D.J."/>
            <person name="Wisecaver J.H."/>
            <person name="Moore B.S."/>
        </authorList>
    </citation>
    <scope>NUCLEOTIDE SEQUENCE [LARGE SCALE GENOMIC DNA]</scope>
    <source>
        <strain evidence="3 4">12B1</strain>
    </source>
</reference>
<keyword evidence="4" id="KW-1185">Reference proteome</keyword>
<comment type="caution">
    <text evidence="3">The sequence shown here is derived from an EMBL/GenBank/DDBJ whole genome shotgun (WGS) entry which is preliminary data.</text>
</comment>